<evidence type="ECO:0000313" key="13">
    <source>
        <dbReference type="EMBL" id="OBZ90749.1"/>
    </source>
</evidence>
<name>A0A1C7NPC3_9FUNG</name>
<keyword evidence="11" id="KW-0407">Ion channel</keyword>
<dbReference type="GO" id="GO:0016020">
    <property type="term" value="C:membrane"/>
    <property type="evidence" value="ECO:0007669"/>
    <property type="project" value="InterPro"/>
</dbReference>
<keyword evidence="14" id="KW-1185">Reference proteome</keyword>
<feature type="transmembrane region" description="Helical" evidence="12">
    <location>
        <begin position="58"/>
        <end position="80"/>
    </location>
</feature>
<dbReference type="OrthoDB" id="206005at2759"/>
<evidence type="ECO:0000256" key="6">
    <source>
        <dbReference type="ARBA" id="ARBA00022826"/>
    </source>
</evidence>
<keyword evidence="6" id="KW-0631">Potassium channel</keyword>
<evidence type="ECO:0000256" key="2">
    <source>
        <dbReference type="ARBA" id="ARBA00005766"/>
    </source>
</evidence>
<accession>A0A1C7NPC3</accession>
<keyword evidence="7" id="KW-0630">Potassium</keyword>
<dbReference type="GO" id="GO:0042802">
    <property type="term" value="F:identical protein binding"/>
    <property type="evidence" value="ECO:0007669"/>
    <property type="project" value="InterPro"/>
</dbReference>
<dbReference type="GO" id="GO:0012505">
    <property type="term" value="C:endomembrane system"/>
    <property type="evidence" value="ECO:0007669"/>
    <property type="project" value="UniProtKB-SubCell"/>
</dbReference>
<evidence type="ECO:0000256" key="10">
    <source>
        <dbReference type="ARBA" id="ARBA00023136"/>
    </source>
</evidence>
<dbReference type="Pfam" id="PF05197">
    <property type="entry name" value="TRIC"/>
    <property type="match status" value="1"/>
</dbReference>
<evidence type="ECO:0000256" key="5">
    <source>
        <dbReference type="ARBA" id="ARBA00022692"/>
    </source>
</evidence>
<dbReference type="Proteomes" id="UP000093000">
    <property type="component" value="Unassembled WGS sequence"/>
</dbReference>
<dbReference type="EMBL" id="LUGH01000035">
    <property type="protein sequence ID" value="OBZ90749.1"/>
    <property type="molecule type" value="Genomic_DNA"/>
</dbReference>
<keyword evidence="8 12" id="KW-1133">Transmembrane helix</keyword>
<dbReference type="InterPro" id="IPR007866">
    <property type="entry name" value="TRIC_channel"/>
</dbReference>
<comment type="similarity">
    <text evidence="2">Belongs to the TMEM38 family.</text>
</comment>
<gene>
    <name evidence="13" type="ORF">A0J61_01209</name>
</gene>
<evidence type="ECO:0000256" key="9">
    <source>
        <dbReference type="ARBA" id="ARBA00023065"/>
    </source>
</evidence>
<proteinExistence type="inferred from homology"/>
<evidence type="ECO:0000256" key="3">
    <source>
        <dbReference type="ARBA" id="ARBA00022448"/>
    </source>
</evidence>
<dbReference type="AlphaFoldDB" id="A0A1C7NPC3"/>
<organism evidence="13 14">
    <name type="scientific">Choanephora cucurbitarum</name>
    <dbReference type="NCBI Taxonomy" id="101091"/>
    <lineage>
        <taxon>Eukaryota</taxon>
        <taxon>Fungi</taxon>
        <taxon>Fungi incertae sedis</taxon>
        <taxon>Mucoromycota</taxon>
        <taxon>Mucoromycotina</taxon>
        <taxon>Mucoromycetes</taxon>
        <taxon>Mucorales</taxon>
        <taxon>Mucorineae</taxon>
        <taxon>Choanephoraceae</taxon>
        <taxon>Choanephoroideae</taxon>
        <taxon>Choanephora</taxon>
    </lineage>
</organism>
<evidence type="ECO:0000256" key="11">
    <source>
        <dbReference type="ARBA" id="ARBA00023303"/>
    </source>
</evidence>
<comment type="caution">
    <text evidence="13">The sequence shown here is derived from an EMBL/GenBank/DDBJ whole genome shotgun (WGS) entry which is preliminary data.</text>
</comment>
<keyword evidence="5 12" id="KW-0812">Transmembrane</keyword>
<keyword evidence="4" id="KW-0633">Potassium transport</keyword>
<keyword evidence="9" id="KW-0406">Ion transport</keyword>
<sequence>MSALTLNEQLVQLVFGLANLKLDVPILDVSLPVLDVLFAILINYSYRQALGVAHTQVGWYQGLLATLVMASGGGCTVAVLRGEPIGILKSNEFWAIHCATYVAMFSNTMFYQTVDFLFSIPLVEHVFTLSDSILRTLAMVQSGIEGVNHNPGLGQDKIVAKIICGTLAGCGGGLWIDAFQLNQPQWTFSTPRLLQVASIDMKVSFFTSLFYITATTPSVSTYLNLPLMDSTEAQAWSAFILSSGLIYGTYAERWAKQAEAKKESNQKAVQEKKTE</sequence>
<keyword evidence="3" id="KW-0813">Transport</keyword>
<evidence type="ECO:0000256" key="8">
    <source>
        <dbReference type="ARBA" id="ARBA00022989"/>
    </source>
</evidence>
<protein>
    <submittedName>
        <fullName evidence="13">Uncharacterized protein</fullName>
    </submittedName>
</protein>
<reference evidence="13 14" key="1">
    <citation type="submission" date="2016-03" db="EMBL/GenBank/DDBJ databases">
        <title>Choanephora cucurbitarum.</title>
        <authorList>
            <person name="Min B."/>
            <person name="Park H."/>
            <person name="Park J.-H."/>
            <person name="Shin H.-D."/>
            <person name="Choi I.-G."/>
        </authorList>
    </citation>
    <scope>NUCLEOTIDE SEQUENCE [LARGE SCALE GENOMIC DNA]</scope>
    <source>
        <strain evidence="13 14">KUS-F28377</strain>
    </source>
</reference>
<feature type="transmembrane region" description="Helical" evidence="12">
    <location>
        <begin position="26"/>
        <end position="46"/>
    </location>
</feature>
<dbReference type="GO" id="GO:0005267">
    <property type="term" value="F:potassium channel activity"/>
    <property type="evidence" value="ECO:0007669"/>
    <property type="project" value="UniProtKB-KW"/>
</dbReference>
<keyword evidence="10 12" id="KW-0472">Membrane</keyword>
<evidence type="ECO:0000256" key="4">
    <source>
        <dbReference type="ARBA" id="ARBA00022538"/>
    </source>
</evidence>
<evidence type="ECO:0000256" key="7">
    <source>
        <dbReference type="ARBA" id="ARBA00022958"/>
    </source>
</evidence>
<comment type="subcellular location">
    <subcellularLocation>
        <location evidence="1">Endomembrane system</location>
        <topology evidence="1">Multi-pass membrane protein</topology>
    </subcellularLocation>
</comment>
<evidence type="ECO:0000256" key="12">
    <source>
        <dbReference type="SAM" id="Phobius"/>
    </source>
</evidence>
<evidence type="ECO:0000313" key="14">
    <source>
        <dbReference type="Proteomes" id="UP000093000"/>
    </source>
</evidence>
<evidence type="ECO:0000256" key="1">
    <source>
        <dbReference type="ARBA" id="ARBA00004127"/>
    </source>
</evidence>
<dbReference type="InParanoid" id="A0A1C7NPC3"/>